<feature type="transmembrane region" description="Helical" evidence="9">
    <location>
        <begin position="307"/>
        <end position="330"/>
    </location>
</feature>
<name>A0AAW0XV23_CHEQU</name>
<dbReference type="GO" id="GO:0032580">
    <property type="term" value="C:Golgi cisterna membrane"/>
    <property type="evidence" value="ECO:0007669"/>
    <property type="project" value="TreeGrafter"/>
</dbReference>
<proteinExistence type="inferred from homology"/>
<keyword evidence="4 9" id="KW-1133">Transmembrane helix</keyword>
<comment type="catalytic activity">
    <reaction evidence="8">
        <text>fluoride(in) = fluoride(out)</text>
        <dbReference type="Rhea" id="RHEA:76159"/>
        <dbReference type="ChEBI" id="CHEBI:17051"/>
    </reaction>
</comment>
<evidence type="ECO:0000256" key="9">
    <source>
        <dbReference type="SAM" id="Phobius"/>
    </source>
</evidence>
<dbReference type="GO" id="GO:0051452">
    <property type="term" value="P:intracellular pH reduction"/>
    <property type="evidence" value="ECO:0007669"/>
    <property type="project" value="TreeGrafter"/>
</dbReference>
<comment type="subcellular location">
    <subcellularLocation>
        <location evidence="1">Membrane</location>
        <topology evidence="1">Multi-pass membrane protein</topology>
    </subcellularLocation>
</comment>
<organism evidence="12 13">
    <name type="scientific">Cherax quadricarinatus</name>
    <name type="common">Australian red claw crayfish</name>
    <dbReference type="NCBI Taxonomy" id="27406"/>
    <lineage>
        <taxon>Eukaryota</taxon>
        <taxon>Metazoa</taxon>
        <taxon>Ecdysozoa</taxon>
        <taxon>Arthropoda</taxon>
        <taxon>Crustacea</taxon>
        <taxon>Multicrustacea</taxon>
        <taxon>Malacostraca</taxon>
        <taxon>Eumalacostraca</taxon>
        <taxon>Eucarida</taxon>
        <taxon>Decapoda</taxon>
        <taxon>Pleocyemata</taxon>
        <taxon>Astacidea</taxon>
        <taxon>Parastacoidea</taxon>
        <taxon>Parastacidae</taxon>
        <taxon>Cherax</taxon>
    </lineage>
</organism>
<gene>
    <name evidence="12" type="ORF">OTU49_016125</name>
</gene>
<keyword evidence="5 9" id="KW-0472">Membrane</keyword>
<evidence type="ECO:0000256" key="1">
    <source>
        <dbReference type="ARBA" id="ARBA00004141"/>
    </source>
</evidence>
<reference evidence="12 13" key="1">
    <citation type="journal article" date="2024" name="BMC Genomics">
        <title>Genome assembly of redclaw crayfish (Cherax quadricarinatus) provides insights into its immune adaptation and hypoxia tolerance.</title>
        <authorList>
            <person name="Liu Z."/>
            <person name="Zheng J."/>
            <person name="Li H."/>
            <person name="Fang K."/>
            <person name="Wang S."/>
            <person name="He J."/>
            <person name="Zhou D."/>
            <person name="Weng S."/>
            <person name="Chi M."/>
            <person name="Gu Z."/>
            <person name="He J."/>
            <person name="Li F."/>
            <person name="Wang M."/>
        </authorList>
    </citation>
    <scope>NUCLEOTIDE SEQUENCE [LARGE SCALE GENOMIC DNA]</scope>
    <source>
        <strain evidence="12">ZL_2023a</strain>
    </source>
</reference>
<comment type="caution">
    <text evidence="12">The sequence shown here is derived from an EMBL/GenBank/DDBJ whole genome shotgun (WGS) entry which is preliminary data.</text>
</comment>
<feature type="transmembrane region" description="Helical" evidence="9">
    <location>
        <begin position="148"/>
        <end position="170"/>
    </location>
</feature>
<feature type="transmembrane region" description="Helical" evidence="9">
    <location>
        <begin position="389"/>
        <end position="408"/>
    </location>
</feature>
<dbReference type="AlphaFoldDB" id="A0AAW0XV23"/>
<dbReference type="PANTHER" id="PTHR15948:SF0">
    <property type="entry name" value="GOLGI PH REGULATOR A-RELATED"/>
    <property type="match status" value="1"/>
</dbReference>
<comment type="catalytic activity">
    <reaction evidence="6">
        <text>iodide(out) = iodide(in)</text>
        <dbReference type="Rhea" id="RHEA:66324"/>
        <dbReference type="ChEBI" id="CHEBI:16382"/>
    </reaction>
</comment>
<sequence>MGILIDSAIMTGSMLIFFIGGWMWFVKKIFRDYEVHNTLVQLFFPMIFMLSCAMFELIIFEIAAVLESGSRYLYWQVVLYSMLIMLILVIPFYLCHFAVSNIRMVSREWVNLLSVLTWGVFMVCFWKIGDPFPILSTQHGILSIEQSISRIGVIGVTVMAALSGFGAVNYPYTSMNIFMRPVTKHDIQAQERRLLQTIDVIVNKKKRIALAEKERITSKELSRQLFLESVELQNQRERLEWASTFQGRFFNFMGYFFSLYCSWKIFISLVNIVFDRVGRKDPVTKGMEIAVHWLGFDIDVQFWSQHISFFLVGCIILTSIRGFILTLTRFFYAVSSSKSSNIIVLVLAQLMGMYFVSMVMLMRMNMPLEYRTIITQVLGDLQFHFYHRWFDVIFLVSALTTMGILYLAHKQVNTSDKTESFYEPKW</sequence>
<evidence type="ECO:0000256" key="3">
    <source>
        <dbReference type="ARBA" id="ARBA00022692"/>
    </source>
</evidence>
<evidence type="ECO:0008006" key="14">
    <source>
        <dbReference type="Google" id="ProtNLM"/>
    </source>
</evidence>
<comment type="catalytic activity">
    <reaction evidence="7">
        <text>bromide(in) = bromide(out)</text>
        <dbReference type="Rhea" id="RHEA:75383"/>
        <dbReference type="ChEBI" id="CHEBI:15858"/>
    </reaction>
</comment>
<keyword evidence="13" id="KW-1185">Reference proteome</keyword>
<evidence type="ECO:0000256" key="8">
    <source>
        <dbReference type="ARBA" id="ARBA00044702"/>
    </source>
</evidence>
<evidence type="ECO:0000256" key="4">
    <source>
        <dbReference type="ARBA" id="ARBA00022989"/>
    </source>
</evidence>
<dbReference type="Pfam" id="PF12430">
    <property type="entry name" value="ABA_GPCR"/>
    <property type="match status" value="1"/>
</dbReference>
<comment type="similarity">
    <text evidence="2">Belongs to the Golgi pH regulator (TC 1.A.38) family.</text>
</comment>
<dbReference type="InterPro" id="IPR022535">
    <property type="entry name" value="Golgi_pH-regulator_cons_dom"/>
</dbReference>
<dbReference type="EMBL" id="JARKIK010000012">
    <property type="protein sequence ID" value="KAK8748406.1"/>
    <property type="molecule type" value="Genomic_DNA"/>
</dbReference>
<evidence type="ECO:0000256" key="7">
    <source>
        <dbReference type="ARBA" id="ARBA00035085"/>
    </source>
</evidence>
<evidence type="ECO:0000259" key="10">
    <source>
        <dbReference type="Pfam" id="PF12430"/>
    </source>
</evidence>
<feature type="transmembrane region" description="Helical" evidence="9">
    <location>
        <begin position="72"/>
        <end position="97"/>
    </location>
</feature>
<evidence type="ECO:0000313" key="12">
    <source>
        <dbReference type="EMBL" id="KAK8748406.1"/>
    </source>
</evidence>
<feature type="transmembrane region" description="Helical" evidence="9">
    <location>
        <begin position="109"/>
        <end position="128"/>
    </location>
</feature>
<dbReference type="Pfam" id="PF12537">
    <property type="entry name" value="GPHR_N"/>
    <property type="match status" value="1"/>
</dbReference>
<feature type="domain" description="Golgi pH regulator conserved" evidence="11">
    <location>
        <begin position="143"/>
        <end position="208"/>
    </location>
</feature>
<feature type="transmembrane region" description="Helical" evidence="9">
    <location>
        <begin position="6"/>
        <end position="26"/>
    </location>
</feature>
<accession>A0AAW0XV23</accession>
<evidence type="ECO:0000256" key="2">
    <source>
        <dbReference type="ARBA" id="ARBA00009478"/>
    </source>
</evidence>
<dbReference type="InterPro" id="IPR025969">
    <property type="entry name" value="ABA_GPCR_dom"/>
</dbReference>
<dbReference type="GO" id="GO:0008308">
    <property type="term" value="F:voltage-gated monoatomic anion channel activity"/>
    <property type="evidence" value="ECO:0007669"/>
    <property type="project" value="TreeGrafter"/>
</dbReference>
<feature type="transmembrane region" description="Helical" evidence="9">
    <location>
        <begin position="38"/>
        <end position="60"/>
    </location>
</feature>
<feature type="domain" description="Abscisic acid G-protein coupled receptor-like" evidence="10">
    <location>
        <begin position="242"/>
        <end position="410"/>
    </location>
</feature>
<dbReference type="PANTHER" id="PTHR15948">
    <property type="entry name" value="G-PROTEIN COUPLED RECEPTOR 89-RELATED"/>
    <property type="match status" value="1"/>
</dbReference>
<evidence type="ECO:0000259" key="11">
    <source>
        <dbReference type="Pfam" id="PF12537"/>
    </source>
</evidence>
<dbReference type="Proteomes" id="UP001445076">
    <property type="component" value="Unassembled WGS sequence"/>
</dbReference>
<keyword evidence="3 9" id="KW-0812">Transmembrane</keyword>
<feature type="transmembrane region" description="Helical" evidence="9">
    <location>
        <begin position="342"/>
        <end position="362"/>
    </location>
</feature>
<dbReference type="InterPro" id="IPR015672">
    <property type="entry name" value="GPHR/GTG"/>
</dbReference>
<evidence type="ECO:0000256" key="5">
    <source>
        <dbReference type="ARBA" id="ARBA00023136"/>
    </source>
</evidence>
<feature type="transmembrane region" description="Helical" evidence="9">
    <location>
        <begin position="252"/>
        <end position="274"/>
    </location>
</feature>
<protein>
    <recommendedName>
        <fullName evidence="14">Golgi pH regulator</fullName>
    </recommendedName>
</protein>
<evidence type="ECO:0000256" key="6">
    <source>
        <dbReference type="ARBA" id="ARBA00024145"/>
    </source>
</evidence>
<evidence type="ECO:0000313" key="13">
    <source>
        <dbReference type="Proteomes" id="UP001445076"/>
    </source>
</evidence>